<dbReference type="SMART" id="SM00533">
    <property type="entry name" value="MUTSd"/>
    <property type="match status" value="1"/>
</dbReference>
<evidence type="ECO:0000259" key="6">
    <source>
        <dbReference type="SMART" id="SM00533"/>
    </source>
</evidence>
<proteinExistence type="inferred from homology"/>
<evidence type="ECO:0000256" key="2">
    <source>
        <dbReference type="ARBA" id="ARBA00022741"/>
    </source>
</evidence>
<evidence type="ECO:0000256" key="5">
    <source>
        <dbReference type="ARBA" id="ARBA00023125"/>
    </source>
</evidence>
<dbReference type="Pfam" id="PF01844">
    <property type="entry name" value="HNH"/>
    <property type="match status" value="1"/>
</dbReference>
<dbReference type="SUPFAM" id="SSF52540">
    <property type="entry name" value="P-loop containing nucleoside triphosphate hydrolases"/>
    <property type="match status" value="1"/>
</dbReference>
<reference evidence="8" key="1">
    <citation type="journal article" date="2020" name="Nature">
        <title>Giant virus diversity and host interactions through global metagenomics.</title>
        <authorList>
            <person name="Schulz F."/>
            <person name="Roux S."/>
            <person name="Paez-Espino D."/>
            <person name="Jungbluth S."/>
            <person name="Walsh D.A."/>
            <person name="Denef V.J."/>
            <person name="McMahon K.D."/>
            <person name="Konstantinidis K.T."/>
            <person name="Eloe-Fadrosh E.A."/>
            <person name="Kyrpides N.C."/>
            <person name="Woyke T."/>
        </authorList>
    </citation>
    <scope>NUCLEOTIDE SEQUENCE</scope>
    <source>
        <strain evidence="8">GVMAG-M-3300023179-97</strain>
    </source>
</reference>
<dbReference type="GO" id="GO:0032301">
    <property type="term" value="C:MutSalpha complex"/>
    <property type="evidence" value="ECO:0007669"/>
    <property type="project" value="TreeGrafter"/>
</dbReference>
<keyword evidence="5" id="KW-0238">DNA-binding</keyword>
<evidence type="ECO:0000256" key="3">
    <source>
        <dbReference type="ARBA" id="ARBA00022763"/>
    </source>
</evidence>
<dbReference type="PANTHER" id="PTHR11361:SF148">
    <property type="entry name" value="DNA MISMATCH REPAIR PROTEIN MSH6"/>
    <property type="match status" value="1"/>
</dbReference>
<evidence type="ECO:0000256" key="1">
    <source>
        <dbReference type="ARBA" id="ARBA00006271"/>
    </source>
</evidence>
<keyword evidence="2" id="KW-0547">Nucleotide-binding</keyword>
<organism evidence="8">
    <name type="scientific">viral metagenome</name>
    <dbReference type="NCBI Taxonomy" id="1070528"/>
    <lineage>
        <taxon>unclassified sequences</taxon>
        <taxon>metagenomes</taxon>
        <taxon>organismal metagenomes</taxon>
    </lineage>
</organism>
<dbReference type="InterPro" id="IPR016151">
    <property type="entry name" value="DNA_mismatch_repair_MutS_N"/>
</dbReference>
<evidence type="ECO:0000259" key="7">
    <source>
        <dbReference type="SMART" id="SM00534"/>
    </source>
</evidence>
<dbReference type="InterPro" id="IPR027417">
    <property type="entry name" value="P-loop_NTPase"/>
</dbReference>
<dbReference type="Gene3D" id="3.40.50.300">
    <property type="entry name" value="P-loop containing nucleotide triphosphate hydrolases"/>
    <property type="match status" value="1"/>
</dbReference>
<dbReference type="PANTHER" id="PTHR11361">
    <property type="entry name" value="DNA MISMATCH REPAIR PROTEIN MUTS FAMILY MEMBER"/>
    <property type="match status" value="1"/>
</dbReference>
<feature type="domain" description="DNA mismatch repair protein MutS core" evidence="6">
    <location>
        <begin position="322"/>
        <end position="644"/>
    </location>
</feature>
<dbReference type="Gene3D" id="1.10.30.50">
    <property type="match status" value="1"/>
</dbReference>
<protein>
    <recommendedName>
        <fullName evidence="9">DNA mismatch repair proteins mutS family domain-containing protein</fullName>
    </recommendedName>
</protein>
<name>A0A6C0HFK8_9ZZZZ</name>
<dbReference type="InterPro" id="IPR000432">
    <property type="entry name" value="DNA_mismatch_repair_MutS_C"/>
</dbReference>
<dbReference type="InterPro" id="IPR002711">
    <property type="entry name" value="HNH"/>
</dbReference>
<dbReference type="AlphaFoldDB" id="A0A6C0HFK8"/>
<dbReference type="SUPFAM" id="SSF48334">
    <property type="entry name" value="DNA repair protein MutS, domain III"/>
    <property type="match status" value="1"/>
</dbReference>
<sequence>MPKQVLLYIYEMVQSIEFYKQYQNAYLKYTELYGKQVCVFLKKGSFYEFYGQSNKDQVQLNTAKQVMEIFGIVIHIYPNEGPDGSTGYFGGVPEYTLDKWAGRLTSKGWTVIVIDEIKSPAGKIHREVTRILSPGTHIENAESSTSFFLASVWLNSQEPPKFGVAATDLTTGQVYLYEGQSKGTAFSWHTDDLRHFFQVYPPRELVLYSEKLQDIDILRRNFHIPNAPIHQVSSDGSLDIPLTRENYLRSLFKPKSSLPLREWLHITESSLRERALCRLLRFAEDHVQNLASCLQAPRLWHPSETLQIINNALTQLNFIKTSEQTSIEDLFCNPYTAMGKRSLTTYLCSPLTNTKKIQERHQQVEWALQTPLQNEIKSSLSLITDIARLHRNIQRGSVQAIDVVQYIQSYESALYLSKLLVSTPLYNNLEHTLENTLQSFSKYFDIQKAKQAVDQPQDMGFLRDQYAPNTKVAEEACQSIFQKANVWLDSFRKTCNVEDSAVYYKPSETSMFLLHATKSAAKKIESAIKNDINLYKNISLKIKLLTSNARIECTILDQFQVELDSARQSLKRTLASEMPSACIEFSEATRNTWQQVEDWIIQVDLCLCMGRTAQIQGWVKPVIQEGHISSVQIENLRHPLIEIQKTQNKYVTHNISLGTKEHGWLLYGMNASGKSSLMKAIGLSVLLAQVGSYVPATSMILVPFHKIATRILNQDNLWAGLSSFAVEMSELRNIFQVCDERTLVLGDELCSGTESISATAIVAAGIEWLHKCNSRFVLATHLHDLLCLPKVTSLPGLSIWHLHVEYDRVRDILVYHRTLQPGAGSSMYGLEVARALHLPQDMISSALAFRRELIGETPIEETRPSSWNSELIKQLCKICGAFTDLQAHHIQERHEAVQEGTRNIDGTSLHHPRNLIIVCKSCHKKHHSGDLELSSVEDTSIGPVQSINKEQKIQKQKRFPFTQEQIQAMQSTYTNNKNLHPKLLVFQIIKDHGFTTLEEKHVKQLIKNGHLL</sequence>
<dbReference type="Pfam" id="PF05192">
    <property type="entry name" value="MutS_III"/>
    <property type="match status" value="1"/>
</dbReference>
<dbReference type="GO" id="GO:0140664">
    <property type="term" value="F:ATP-dependent DNA damage sensor activity"/>
    <property type="evidence" value="ECO:0007669"/>
    <property type="project" value="InterPro"/>
</dbReference>
<dbReference type="InterPro" id="IPR003615">
    <property type="entry name" value="HNH_nuc"/>
</dbReference>
<evidence type="ECO:0008006" key="9">
    <source>
        <dbReference type="Google" id="ProtNLM"/>
    </source>
</evidence>
<evidence type="ECO:0000256" key="4">
    <source>
        <dbReference type="ARBA" id="ARBA00022840"/>
    </source>
</evidence>
<dbReference type="SUPFAM" id="SSF55271">
    <property type="entry name" value="DNA repair protein MutS, domain I"/>
    <property type="match status" value="1"/>
</dbReference>
<dbReference type="GO" id="GO:0004519">
    <property type="term" value="F:endonuclease activity"/>
    <property type="evidence" value="ECO:0007669"/>
    <property type="project" value="InterPro"/>
</dbReference>
<dbReference type="GO" id="GO:0006298">
    <property type="term" value="P:mismatch repair"/>
    <property type="evidence" value="ECO:0007669"/>
    <property type="project" value="InterPro"/>
</dbReference>
<dbReference type="InterPro" id="IPR036678">
    <property type="entry name" value="MutS_con_dom_sf"/>
</dbReference>
<dbReference type="Pfam" id="PF01624">
    <property type="entry name" value="MutS_I"/>
    <property type="match status" value="1"/>
</dbReference>
<dbReference type="Gene3D" id="3.40.1170.10">
    <property type="entry name" value="DNA repair protein MutS, domain I"/>
    <property type="match status" value="1"/>
</dbReference>
<dbReference type="InterPro" id="IPR007696">
    <property type="entry name" value="DNA_mismatch_repair_MutS_core"/>
</dbReference>
<dbReference type="Pfam" id="PF00488">
    <property type="entry name" value="MutS_V"/>
    <property type="match status" value="1"/>
</dbReference>
<accession>A0A6C0HFK8</accession>
<dbReference type="GO" id="GO:0030983">
    <property type="term" value="F:mismatched DNA binding"/>
    <property type="evidence" value="ECO:0007669"/>
    <property type="project" value="InterPro"/>
</dbReference>
<evidence type="ECO:0000313" key="8">
    <source>
        <dbReference type="EMBL" id="QHT78935.1"/>
    </source>
</evidence>
<dbReference type="Gene3D" id="3.30.420.110">
    <property type="entry name" value="MutS, connector domain"/>
    <property type="match status" value="1"/>
</dbReference>
<dbReference type="CDD" id="cd00085">
    <property type="entry name" value="HNHc"/>
    <property type="match status" value="1"/>
</dbReference>
<dbReference type="InterPro" id="IPR036187">
    <property type="entry name" value="DNA_mismatch_repair_MutS_sf"/>
</dbReference>
<dbReference type="InterPro" id="IPR007695">
    <property type="entry name" value="DNA_mismatch_repair_MutS-lik_N"/>
</dbReference>
<comment type="similarity">
    <text evidence="1">Belongs to the DNA mismatch repair MutS family.</text>
</comment>
<keyword evidence="3" id="KW-0227">DNA damage</keyword>
<dbReference type="SMART" id="SM00534">
    <property type="entry name" value="MUTSac"/>
    <property type="match status" value="1"/>
</dbReference>
<feature type="domain" description="DNA mismatch repair proteins mutS family" evidence="7">
    <location>
        <begin position="661"/>
        <end position="851"/>
    </location>
</feature>
<keyword evidence="4" id="KW-0067">ATP-binding</keyword>
<dbReference type="InterPro" id="IPR045076">
    <property type="entry name" value="MutS"/>
</dbReference>
<dbReference type="SUPFAM" id="SSF53150">
    <property type="entry name" value="DNA repair protein MutS, domain II"/>
    <property type="match status" value="1"/>
</dbReference>
<dbReference type="EMBL" id="MN739942">
    <property type="protein sequence ID" value="QHT78935.1"/>
    <property type="molecule type" value="Genomic_DNA"/>
</dbReference>
<dbReference type="GO" id="GO:0005524">
    <property type="term" value="F:ATP binding"/>
    <property type="evidence" value="ECO:0007669"/>
    <property type="project" value="UniProtKB-KW"/>
</dbReference>
<dbReference type="Gene3D" id="1.10.1420.10">
    <property type="match status" value="1"/>
</dbReference>
<dbReference type="GO" id="GO:0008270">
    <property type="term" value="F:zinc ion binding"/>
    <property type="evidence" value="ECO:0007669"/>
    <property type="project" value="InterPro"/>
</dbReference>